<comment type="caution">
    <text evidence="2">The sequence shown here is derived from an EMBL/GenBank/DDBJ whole genome shotgun (WGS) entry which is preliminary data.</text>
</comment>
<gene>
    <name evidence="2" type="ORF">ADS79_12715</name>
    <name evidence="1" type="ORF">BRE01_39680</name>
</gene>
<name>A0A0K9YVM3_9BACL</name>
<evidence type="ECO:0000313" key="4">
    <source>
        <dbReference type="Proteomes" id="UP000319578"/>
    </source>
</evidence>
<evidence type="ECO:0000313" key="2">
    <source>
        <dbReference type="EMBL" id="KNB72702.1"/>
    </source>
</evidence>
<proteinExistence type="predicted"/>
<dbReference type="Proteomes" id="UP000036834">
    <property type="component" value="Unassembled WGS sequence"/>
</dbReference>
<organism evidence="2 3">
    <name type="scientific">Brevibacillus reuszeri</name>
    <dbReference type="NCBI Taxonomy" id="54915"/>
    <lineage>
        <taxon>Bacteria</taxon>
        <taxon>Bacillati</taxon>
        <taxon>Bacillota</taxon>
        <taxon>Bacilli</taxon>
        <taxon>Bacillales</taxon>
        <taxon>Paenibacillaceae</taxon>
        <taxon>Brevibacillus</taxon>
    </lineage>
</organism>
<reference evidence="2" key="2">
    <citation type="submission" date="2015-07" db="EMBL/GenBank/DDBJ databases">
        <title>MeaNS - Measles Nucleotide Surveillance Program.</title>
        <authorList>
            <person name="Tran T."/>
            <person name="Druce J."/>
        </authorList>
    </citation>
    <scope>NUCLEOTIDE SEQUENCE</scope>
    <source>
        <strain evidence="2">DSM 9887</strain>
    </source>
</reference>
<sequence length="134" mass="15988">MRIFEKISFYSDLDLIELSQKLERCLALSPFEYDAENENRWSWTYDQDHIQVNISWPYLSYKLQEWDQSVPDRCNYTMILMSDSPHVNDDTDKYGEAFVLSSLLPTYMSTLHELACHVYYHAGNHHQAYLAKHR</sequence>
<keyword evidence="4" id="KW-1185">Reference proteome</keyword>
<dbReference type="RefSeq" id="WP_049738748.1">
    <property type="nucleotide sequence ID" value="NZ_BJON01000015.1"/>
</dbReference>
<dbReference type="OrthoDB" id="2679528at2"/>
<dbReference type="EMBL" id="LGIQ01000007">
    <property type="protein sequence ID" value="KNB72702.1"/>
    <property type="molecule type" value="Genomic_DNA"/>
</dbReference>
<evidence type="ECO:0000313" key="1">
    <source>
        <dbReference type="EMBL" id="GED70266.1"/>
    </source>
</evidence>
<dbReference type="AlphaFoldDB" id="A0A0K9YVM3"/>
<dbReference type="Proteomes" id="UP000319578">
    <property type="component" value="Unassembled WGS sequence"/>
</dbReference>
<protein>
    <submittedName>
        <fullName evidence="2">Uncharacterized protein</fullName>
    </submittedName>
</protein>
<accession>A0A0K9YVM3</accession>
<reference evidence="3" key="1">
    <citation type="submission" date="2015-07" db="EMBL/GenBank/DDBJ databases">
        <title>Genome sequencing project for genomic taxonomy and phylogenomics of Bacillus-like bacteria.</title>
        <authorList>
            <person name="Liu B."/>
            <person name="Wang J."/>
            <person name="Zhu Y."/>
            <person name="Liu G."/>
            <person name="Chen Q."/>
            <person name="Chen Z."/>
            <person name="Lan J."/>
            <person name="Che J."/>
            <person name="Ge C."/>
            <person name="Shi H."/>
            <person name="Pan Z."/>
            <person name="Liu X."/>
        </authorList>
    </citation>
    <scope>NUCLEOTIDE SEQUENCE [LARGE SCALE GENOMIC DNA]</scope>
    <source>
        <strain evidence="3">DSM 9887</strain>
    </source>
</reference>
<evidence type="ECO:0000313" key="3">
    <source>
        <dbReference type="Proteomes" id="UP000036834"/>
    </source>
</evidence>
<dbReference type="EMBL" id="BJON01000015">
    <property type="protein sequence ID" value="GED70266.1"/>
    <property type="molecule type" value="Genomic_DNA"/>
</dbReference>
<dbReference type="PATRIC" id="fig|54915.3.peg.1528"/>
<reference evidence="1 4" key="3">
    <citation type="submission" date="2019-06" db="EMBL/GenBank/DDBJ databases">
        <title>Whole genome shotgun sequence of Brevibacillus reuszeri NBRC 15719.</title>
        <authorList>
            <person name="Hosoyama A."/>
            <person name="Uohara A."/>
            <person name="Ohji S."/>
            <person name="Ichikawa N."/>
        </authorList>
    </citation>
    <scope>NUCLEOTIDE SEQUENCE [LARGE SCALE GENOMIC DNA]</scope>
    <source>
        <strain evidence="1 4">NBRC 15719</strain>
    </source>
</reference>
<dbReference type="STRING" id="54915.ADS79_12715"/>